<evidence type="ECO:0000313" key="1">
    <source>
        <dbReference type="EMBL" id="TLD01014.1"/>
    </source>
</evidence>
<sequence>MTSEIRNPYLRQSLYETALKIGSGELGPDEETLFQWIRFCTAKKYRYLYEYREITNPLLERKDDEDICSGEEPHAVCRILGIQTDRYLTWERVNFREQNSQLLHGNMQDKGKEQTAEKRKGNGGIYENLIHRDFRPLTRGEKYSIGIGVYTTKMDGPIYLAGIIDMYDKSAAGVMLGGYRSAELAGAAMDMILESKKANAPILHSSQNPIYRTKDYHQEIEARALTPSMTSPGERGGNAVISTFFSQIKRRMKGYQFEDWQDAVNWMENDLLLHRKVWIR</sequence>
<proteinExistence type="predicted"/>
<protein>
    <submittedName>
        <fullName evidence="1">Putative transposase OrfB</fullName>
    </submittedName>
</protein>
<dbReference type="RefSeq" id="WP_138002442.1">
    <property type="nucleotide sequence ID" value="NZ_QGQD01000045.1"/>
</dbReference>
<keyword evidence="2" id="KW-1185">Reference proteome</keyword>
<dbReference type="PANTHER" id="PTHR46889">
    <property type="entry name" value="TRANSPOSASE INSF FOR INSERTION SEQUENCE IS3B-RELATED"/>
    <property type="match status" value="1"/>
</dbReference>
<dbReference type="EMBL" id="QGQD01000045">
    <property type="protein sequence ID" value="TLD01014.1"/>
    <property type="molecule type" value="Genomic_DNA"/>
</dbReference>
<dbReference type="STRING" id="180332.GCA_000797495_03882"/>
<accession>A0A4U8Q9B8</accession>
<reference evidence="1 2" key="1">
    <citation type="journal article" date="2019" name="Anaerobe">
        <title>Detection of Robinsoniella peoriensis in multiple bone samples of a trauma patient.</title>
        <authorList>
            <person name="Schrottner P."/>
            <person name="Hartwich K."/>
            <person name="Bunk B."/>
            <person name="Schober I."/>
            <person name="Helbig S."/>
            <person name="Rudolph W.W."/>
            <person name="Gunzer F."/>
        </authorList>
    </citation>
    <scope>NUCLEOTIDE SEQUENCE [LARGE SCALE GENOMIC DNA]</scope>
    <source>
        <strain evidence="1 2">DSM 106044</strain>
    </source>
</reference>
<dbReference type="InterPro" id="IPR012337">
    <property type="entry name" value="RNaseH-like_sf"/>
</dbReference>
<dbReference type="SUPFAM" id="SSF53098">
    <property type="entry name" value="Ribonuclease H-like"/>
    <property type="match status" value="1"/>
</dbReference>
<dbReference type="PANTHER" id="PTHR46889:SF4">
    <property type="entry name" value="TRANSPOSASE INSO FOR INSERTION SEQUENCE ELEMENT IS911B-RELATED"/>
    <property type="match status" value="1"/>
</dbReference>
<gene>
    <name evidence="1" type="ORF">DSM106044_02216</name>
</gene>
<dbReference type="AlphaFoldDB" id="A0A4U8Q9B8"/>
<evidence type="ECO:0000313" key="2">
    <source>
        <dbReference type="Proteomes" id="UP000306509"/>
    </source>
</evidence>
<comment type="caution">
    <text evidence="1">The sequence shown here is derived from an EMBL/GenBank/DDBJ whole genome shotgun (WGS) entry which is preliminary data.</text>
</comment>
<dbReference type="Proteomes" id="UP000306509">
    <property type="component" value="Unassembled WGS sequence"/>
</dbReference>
<dbReference type="InterPro" id="IPR050900">
    <property type="entry name" value="Transposase_IS3/IS150/IS904"/>
</dbReference>
<organism evidence="1 2">
    <name type="scientific">Robinsoniella peoriensis</name>
    <dbReference type="NCBI Taxonomy" id="180332"/>
    <lineage>
        <taxon>Bacteria</taxon>
        <taxon>Bacillati</taxon>
        <taxon>Bacillota</taxon>
        <taxon>Clostridia</taxon>
        <taxon>Lachnospirales</taxon>
        <taxon>Lachnospiraceae</taxon>
        <taxon>Robinsoniella</taxon>
    </lineage>
</organism>
<name>A0A4U8Q9B8_9FIRM</name>